<keyword evidence="5 8" id="KW-0472">Membrane</keyword>
<dbReference type="Pfam" id="PF07690">
    <property type="entry name" value="MFS_1"/>
    <property type="match status" value="1"/>
</dbReference>
<evidence type="ECO:0000256" key="7">
    <source>
        <dbReference type="SAM" id="MobiDB-lite"/>
    </source>
</evidence>
<name>I0YX43_COCSC</name>
<dbReference type="InterPro" id="IPR011701">
    <property type="entry name" value="MFS"/>
</dbReference>
<evidence type="ECO:0000313" key="10">
    <source>
        <dbReference type="EMBL" id="EIE22962.1"/>
    </source>
</evidence>
<proteinExistence type="inferred from homology"/>
<accession>I0YX43</accession>
<feature type="transmembrane region" description="Helical" evidence="8">
    <location>
        <begin position="310"/>
        <end position="328"/>
    </location>
</feature>
<evidence type="ECO:0000256" key="6">
    <source>
        <dbReference type="ARBA" id="ARBA00024338"/>
    </source>
</evidence>
<dbReference type="SUPFAM" id="SSF103473">
    <property type="entry name" value="MFS general substrate transporter"/>
    <property type="match status" value="1"/>
</dbReference>
<dbReference type="Gene3D" id="1.20.1250.20">
    <property type="entry name" value="MFS general substrate transporter like domains"/>
    <property type="match status" value="1"/>
</dbReference>
<keyword evidence="3 8" id="KW-0812">Transmembrane</keyword>
<feature type="transmembrane region" description="Helical" evidence="8">
    <location>
        <begin position="172"/>
        <end position="191"/>
    </location>
</feature>
<keyword evidence="4 8" id="KW-1133">Transmembrane helix</keyword>
<feature type="transmembrane region" description="Helical" evidence="8">
    <location>
        <begin position="434"/>
        <end position="457"/>
    </location>
</feature>
<dbReference type="GO" id="GO:0022857">
    <property type="term" value="F:transmembrane transporter activity"/>
    <property type="evidence" value="ECO:0007669"/>
    <property type="project" value="InterPro"/>
</dbReference>
<evidence type="ECO:0000256" key="2">
    <source>
        <dbReference type="ARBA" id="ARBA00022448"/>
    </source>
</evidence>
<comment type="subcellular location">
    <subcellularLocation>
        <location evidence="1">Membrane</location>
        <topology evidence="1">Multi-pass membrane protein</topology>
    </subcellularLocation>
</comment>
<feature type="transmembrane region" description="Helical" evidence="8">
    <location>
        <begin position="340"/>
        <end position="358"/>
    </location>
</feature>
<evidence type="ECO:0000259" key="9">
    <source>
        <dbReference type="PROSITE" id="PS50850"/>
    </source>
</evidence>
<dbReference type="PROSITE" id="PS50850">
    <property type="entry name" value="MFS"/>
    <property type="match status" value="1"/>
</dbReference>
<dbReference type="PANTHER" id="PTHR23505">
    <property type="entry name" value="SPINSTER"/>
    <property type="match status" value="1"/>
</dbReference>
<reference evidence="10 11" key="1">
    <citation type="journal article" date="2012" name="Genome Biol.">
        <title>The genome of the polar eukaryotic microalga coccomyxa subellipsoidea reveals traits of cold adaptation.</title>
        <authorList>
            <person name="Blanc G."/>
            <person name="Agarkova I."/>
            <person name="Grimwood J."/>
            <person name="Kuo A."/>
            <person name="Brueggeman A."/>
            <person name="Dunigan D."/>
            <person name="Gurnon J."/>
            <person name="Ladunga I."/>
            <person name="Lindquist E."/>
            <person name="Lucas S."/>
            <person name="Pangilinan J."/>
            <person name="Proschold T."/>
            <person name="Salamov A."/>
            <person name="Schmutz J."/>
            <person name="Weeks D."/>
            <person name="Yamada T."/>
            <person name="Claverie J.M."/>
            <person name="Grigoriev I."/>
            <person name="Van Etten J."/>
            <person name="Lomsadze A."/>
            <person name="Borodovsky M."/>
        </authorList>
    </citation>
    <scope>NUCLEOTIDE SEQUENCE [LARGE SCALE GENOMIC DNA]</scope>
    <source>
        <strain evidence="10 11">C-169</strain>
    </source>
</reference>
<dbReference type="GeneID" id="17040950"/>
<feature type="transmembrane region" description="Helical" evidence="8">
    <location>
        <begin position="237"/>
        <end position="258"/>
    </location>
</feature>
<evidence type="ECO:0000256" key="8">
    <source>
        <dbReference type="SAM" id="Phobius"/>
    </source>
</evidence>
<evidence type="ECO:0000313" key="11">
    <source>
        <dbReference type="Proteomes" id="UP000007264"/>
    </source>
</evidence>
<feature type="transmembrane region" description="Helical" evidence="8">
    <location>
        <begin position="278"/>
        <end position="298"/>
    </location>
</feature>
<comment type="similarity">
    <text evidence="6">Belongs to the major facilitator superfamily. Spinster (TC 2.A.1.49) family.</text>
</comment>
<evidence type="ECO:0000256" key="5">
    <source>
        <dbReference type="ARBA" id="ARBA00023136"/>
    </source>
</evidence>
<feature type="domain" description="Major facilitator superfamily (MFS) profile" evidence="9">
    <location>
        <begin position="13"/>
        <end position="465"/>
    </location>
</feature>
<protein>
    <submittedName>
        <fullName evidence="10">MFS general substrate transporter</fullName>
    </submittedName>
</protein>
<organism evidence="10 11">
    <name type="scientific">Coccomyxa subellipsoidea (strain C-169)</name>
    <name type="common">Green microalga</name>
    <dbReference type="NCBI Taxonomy" id="574566"/>
    <lineage>
        <taxon>Eukaryota</taxon>
        <taxon>Viridiplantae</taxon>
        <taxon>Chlorophyta</taxon>
        <taxon>core chlorophytes</taxon>
        <taxon>Trebouxiophyceae</taxon>
        <taxon>Trebouxiophyceae incertae sedis</taxon>
        <taxon>Coccomyxaceae</taxon>
        <taxon>Coccomyxa</taxon>
        <taxon>Coccomyxa subellipsoidea</taxon>
    </lineage>
</organism>
<feature type="region of interest" description="Disordered" evidence="7">
    <location>
        <begin position="472"/>
        <end position="532"/>
    </location>
</feature>
<dbReference type="InterPro" id="IPR020846">
    <property type="entry name" value="MFS_dom"/>
</dbReference>
<dbReference type="RefSeq" id="XP_005647506.1">
    <property type="nucleotide sequence ID" value="XM_005647449.1"/>
</dbReference>
<comment type="caution">
    <text evidence="10">The sequence shown here is derived from an EMBL/GenBank/DDBJ whole genome shotgun (WGS) entry which is preliminary data.</text>
</comment>
<dbReference type="InterPro" id="IPR044770">
    <property type="entry name" value="MFS_spinster-like"/>
</dbReference>
<keyword evidence="11" id="KW-1185">Reference proteome</keyword>
<feature type="transmembrane region" description="Helical" evidence="8">
    <location>
        <begin position="103"/>
        <end position="125"/>
    </location>
</feature>
<evidence type="ECO:0000256" key="4">
    <source>
        <dbReference type="ARBA" id="ARBA00022989"/>
    </source>
</evidence>
<dbReference type="Proteomes" id="UP000007264">
    <property type="component" value="Unassembled WGS sequence"/>
</dbReference>
<feature type="transmembrane region" description="Helical" evidence="8">
    <location>
        <begin position="137"/>
        <end position="160"/>
    </location>
</feature>
<keyword evidence="2" id="KW-0813">Transport</keyword>
<dbReference type="InterPro" id="IPR036259">
    <property type="entry name" value="MFS_trans_sf"/>
</dbReference>
<dbReference type="OrthoDB" id="440755at2759"/>
<dbReference type="AlphaFoldDB" id="I0YX43"/>
<sequence>MAESVSKGPQARTTAVLSITFILERLDEQILTAVYTPIGKSLHATPSQLGALTLCRALVQALISPLSGLLGDNFNRIHIVAAGTFLWGAMTAAIGLSTTLQQAMAWSAFNGVGLAFVLPCAQSLVADYYAPAVRGRAFGFSLCARSTGGMAGGFFATSVSGKQPGGIEGWRFAFYVVAVLAAAAAVTNLLLGRDPRPRPAREGRPRPGGRLSTLGATVTNACRDLGRSLRAVLQIRTFQVLVLQGVVGGMPWTAMGYFTMWLQLLGFSNVPAAALTALFWGGTALGNFVGGAVGDALVRPLPDSGRQLTCQVSIATGLPLAAVLIKVLPSRDGSAGSMDGLAPAYAALMFIMGTLVSWPQTHNSAMFSEACPPSARLVVPDSLRSSVYAFDRCFEGAISALSAPLVGLIAERWFGYVADWHDPTPARQLSNARALGNGLLVCLVVPWGLQFLFYTLLYRTFPRDRDASKELECSARQRSSSQNDMLDLSAASEEHYSPPDQDAVQPRVGGDINKQGSEGGPANVENSPRTHV</sequence>
<dbReference type="KEGG" id="csl:COCSUDRAFT_15613"/>
<feature type="transmembrane region" description="Helical" evidence="8">
    <location>
        <begin position="77"/>
        <end position="97"/>
    </location>
</feature>
<evidence type="ECO:0000256" key="3">
    <source>
        <dbReference type="ARBA" id="ARBA00022692"/>
    </source>
</evidence>
<dbReference type="eggNOG" id="KOG1330">
    <property type="taxonomic scope" value="Eukaryota"/>
</dbReference>
<feature type="transmembrane region" description="Helical" evidence="8">
    <location>
        <begin position="393"/>
        <end position="414"/>
    </location>
</feature>
<dbReference type="GO" id="GO:0016020">
    <property type="term" value="C:membrane"/>
    <property type="evidence" value="ECO:0007669"/>
    <property type="project" value="UniProtKB-SubCell"/>
</dbReference>
<dbReference type="EMBL" id="AGSI01000008">
    <property type="protein sequence ID" value="EIE22962.1"/>
    <property type="molecule type" value="Genomic_DNA"/>
</dbReference>
<evidence type="ECO:0000256" key="1">
    <source>
        <dbReference type="ARBA" id="ARBA00004141"/>
    </source>
</evidence>
<dbReference type="PANTHER" id="PTHR23505:SF52">
    <property type="entry name" value="MAJOR FACILITATOR SUPERFAMILY PROTEIN"/>
    <property type="match status" value="1"/>
</dbReference>
<gene>
    <name evidence="10" type="ORF">COCSUDRAFT_15613</name>
</gene>